<evidence type="ECO:0000256" key="1">
    <source>
        <dbReference type="ARBA" id="ARBA00004651"/>
    </source>
</evidence>
<dbReference type="GO" id="GO:0005886">
    <property type="term" value="C:plasma membrane"/>
    <property type="evidence" value="ECO:0007669"/>
    <property type="project" value="UniProtKB-SubCell"/>
</dbReference>
<evidence type="ECO:0000256" key="6">
    <source>
        <dbReference type="SAM" id="Phobius"/>
    </source>
</evidence>
<feature type="transmembrane region" description="Helical" evidence="6">
    <location>
        <begin position="243"/>
        <end position="262"/>
    </location>
</feature>
<dbReference type="EMBL" id="RBXR01000001">
    <property type="protein sequence ID" value="RKT68396.1"/>
    <property type="molecule type" value="Genomic_DNA"/>
</dbReference>
<feature type="transmembrane region" description="Helical" evidence="6">
    <location>
        <begin position="99"/>
        <end position="125"/>
    </location>
</feature>
<feature type="transmembrane region" description="Helical" evidence="6">
    <location>
        <begin position="163"/>
        <end position="182"/>
    </location>
</feature>
<feature type="domain" description="Major facilitator superfamily (MFS) profile" evidence="7">
    <location>
        <begin position="208"/>
        <end position="392"/>
    </location>
</feature>
<evidence type="ECO:0000256" key="2">
    <source>
        <dbReference type="ARBA" id="ARBA00022475"/>
    </source>
</evidence>
<organism evidence="8 9">
    <name type="scientific">Saccharothrix variisporea</name>
    <dbReference type="NCBI Taxonomy" id="543527"/>
    <lineage>
        <taxon>Bacteria</taxon>
        <taxon>Bacillati</taxon>
        <taxon>Actinomycetota</taxon>
        <taxon>Actinomycetes</taxon>
        <taxon>Pseudonocardiales</taxon>
        <taxon>Pseudonocardiaceae</taxon>
        <taxon>Saccharothrix</taxon>
    </lineage>
</organism>
<evidence type="ECO:0000259" key="7">
    <source>
        <dbReference type="PROSITE" id="PS50850"/>
    </source>
</evidence>
<keyword evidence="3 6" id="KW-0812">Transmembrane</keyword>
<feature type="transmembrane region" description="Helical" evidence="6">
    <location>
        <begin position="42"/>
        <end position="66"/>
    </location>
</feature>
<evidence type="ECO:0000313" key="9">
    <source>
        <dbReference type="Proteomes" id="UP000272729"/>
    </source>
</evidence>
<keyword evidence="9" id="KW-1185">Reference proteome</keyword>
<dbReference type="Gene3D" id="1.20.1250.20">
    <property type="entry name" value="MFS general substrate transporter like domains"/>
    <property type="match status" value="1"/>
</dbReference>
<proteinExistence type="predicted"/>
<evidence type="ECO:0000313" key="8">
    <source>
        <dbReference type="EMBL" id="RKT68396.1"/>
    </source>
</evidence>
<evidence type="ECO:0000256" key="4">
    <source>
        <dbReference type="ARBA" id="ARBA00022989"/>
    </source>
</evidence>
<gene>
    <name evidence="8" type="ORF">DFJ66_1580</name>
</gene>
<protein>
    <submittedName>
        <fullName evidence="8">Putative MFS family arabinose efflux permease</fullName>
    </submittedName>
</protein>
<keyword evidence="5 6" id="KW-0472">Membrane</keyword>
<evidence type="ECO:0000256" key="3">
    <source>
        <dbReference type="ARBA" id="ARBA00022692"/>
    </source>
</evidence>
<sequence length="392" mass="39677">MSVFGQHGVARYLLSAGLARFADEMVGVSVVLLVLARTGSSVLAGMVVAAYTIPSILSGPFLGAWLDRTRRPVLALAGNQFVLAVVACGLVVVSAPWAFVGLACLAGVTLPMTSGGFTSLVPRLASDVRRLTSYDALLFNFASIGGPALSGVLVAVWGPVSAVLVLAGLALLGGLCTLTLRVPTTGGAHSSLLGAMRSGLRHLVTTPPLRGATLASVVAYGSIGMLAPTLPVHVVSLGYGEGFTGVVWAVLEVGCVVGLLALRRFLPRWRPERVVFGAVASFGVAVAWWPLASGVPVLVGLVLVAGFAQGPTLTSLITARQVYTPAELLGQVSTTGASLKLGGFAIGAAVGGVLVVRTGPSTVILLVAGVHLLAAALGVLAARASQAVRVTP</sequence>
<dbReference type="InterPro" id="IPR020846">
    <property type="entry name" value="MFS_dom"/>
</dbReference>
<dbReference type="PROSITE" id="PS50850">
    <property type="entry name" value="MFS"/>
    <property type="match status" value="1"/>
</dbReference>
<dbReference type="AlphaFoldDB" id="A0A495X4B9"/>
<dbReference type="PANTHER" id="PTHR23513">
    <property type="entry name" value="INTEGRAL MEMBRANE EFFLUX PROTEIN-RELATED"/>
    <property type="match status" value="1"/>
</dbReference>
<dbReference type="SUPFAM" id="SSF103473">
    <property type="entry name" value="MFS general substrate transporter"/>
    <property type="match status" value="1"/>
</dbReference>
<keyword evidence="2" id="KW-1003">Cell membrane</keyword>
<feature type="transmembrane region" description="Helical" evidence="6">
    <location>
        <begin position="297"/>
        <end position="317"/>
    </location>
</feature>
<comment type="subcellular location">
    <subcellularLocation>
        <location evidence="1">Cell membrane</location>
        <topology evidence="1">Multi-pass membrane protein</topology>
    </subcellularLocation>
</comment>
<feature type="transmembrane region" description="Helical" evidence="6">
    <location>
        <begin position="337"/>
        <end position="356"/>
    </location>
</feature>
<keyword evidence="4 6" id="KW-1133">Transmembrane helix</keyword>
<comment type="caution">
    <text evidence="8">The sequence shown here is derived from an EMBL/GenBank/DDBJ whole genome shotgun (WGS) entry which is preliminary data.</text>
</comment>
<accession>A0A495X4B9</accession>
<name>A0A495X4B9_9PSEU</name>
<dbReference type="Proteomes" id="UP000272729">
    <property type="component" value="Unassembled WGS sequence"/>
</dbReference>
<dbReference type="PANTHER" id="PTHR23513:SF11">
    <property type="entry name" value="STAPHYLOFERRIN A TRANSPORTER"/>
    <property type="match status" value="1"/>
</dbReference>
<feature type="transmembrane region" description="Helical" evidence="6">
    <location>
        <begin position="274"/>
        <end position="291"/>
    </location>
</feature>
<dbReference type="InterPro" id="IPR036259">
    <property type="entry name" value="MFS_trans_sf"/>
</dbReference>
<dbReference type="InterPro" id="IPR011701">
    <property type="entry name" value="MFS"/>
</dbReference>
<feature type="transmembrane region" description="Helical" evidence="6">
    <location>
        <begin position="362"/>
        <end position="382"/>
    </location>
</feature>
<evidence type="ECO:0000256" key="5">
    <source>
        <dbReference type="ARBA" id="ARBA00023136"/>
    </source>
</evidence>
<reference evidence="8 9" key="1">
    <citation type="submission" date="2018-10" db="EMBL/GenBank/DDBJ databases">
        <title>Sequencing the genomes of 1000 actinobacteria strains.</title>
        <authorList>
            <person name="Klenk H.-P."/>
        </authorList>
    </citation>
    <scope>NUCLEOTIDE SEQUENCE [LARGE SCALE GENOMIC DNA]</scope>
    <source>
        <strain evidence="8 9">DSM 43911</strain>
    </source>
</reference>
<feature type="transmembrane region" description="Helical" evidence="6">
    <location>
        <begin position="12"/>
        <end position="36"/>
    </location>
</feature>
<feature type="transmembrane region" description="Helical" evidence="6">
    <location>
        <begin position="73"/>
        <end position="93"/>
    </location>
</feature>
<feature type="transmembrane region" description="Helical" evidence="6">
    <location>
        <begin position="137"/>
        <end position="157"/>
    </location>
</feature>
<dbReference type="Pfam" id="PF07690">
    <property type="entry name" value="MFS_1"/>
    <property type="match status" value="1"/>
</dbReference>
<dbReference type="GO" id="GO:0022857">
    <property type="term" value="F:transmembrane transporter activity"/>
    <property type="evidence" value="ECO:0007669"/>
    <property type="project" value="InterPro"/>
</dbReference>
<dbReference type="RefSeq" id="WP_246029630.1">
    <property type="nucleotide sequence ID" value="NZ_JBIUBA010000004.1"/>
</dbReference>